<dbReference type="InterPro" id="IPR012495">
    <property type="entry name" value="TadE-like_dom"/>
</dbReference>
<evidence type="ECO:0000256" key="1">
    <source>
        <dbReference type="SAM" id="Phobius"/>
    </source>
</evidence>
<organism evidence="3 4">
    <name type="scientific">Pontivivens insulae</name>
    <dbReference type="NCBI Taxonomy" id="1639689"/>
    <lineage>
        <taxon>Bacteria</taxon>
        <taxon>Pseudomonadati</taxon>
        <taxon>Pseudomonadota</taxon>
        <taxon>Alphaproteobacteria</taxon>
        <taxon>Rhodobacterales</taxon>
        <taxon>Paracoccaceae</taxon>
        <taxon>Pontivivens</taxon>
    </lineage>
</organism>
<feature type="domain" description="TadE-like" evidence="2">
    <location>
        <begin position="15"/>
        <end position="57"/>
    </location>
</feature>
<sequence length="230" mass="24616">MTGSVFHKFRRDENGAAAMEFVIVFLPLMFLIFLIVQVAVAYHWSLSAQKGLEVASRTAAVNVPVASELVSITAQGISGITRSTVAGASVGDDCFDGACEAIPTYSCSGASFPPHNTSGVPTTCDFDRFMEIYDALDGFAYQLDSTDLTVTYEDVGLGRAGRAYVPLITLSISEQSLPTIMRLWSFNVTDDGNSETLEIGELTIDQTDDGRVEFVVPAMTSVIVAEDLGG</sequence>
<dbReference type="AlphaFoldDB" id="A0A2R8A985"/>
<protein>
    <recommendedName>
        <fullName evidence="2">TadE-like domain-containing protein</fullName>
    </recommendedName>
</protein>
<keyword evidence="4" id="KW-1185">Reference proteome</keyword>
<keyword evidence="1" id="KW-0472">Membrane</keyword>
<keyword evidence="1" id="KW-1133">Transmembrane helix</keyword>
<reference evidence="3 4" key="1">
    <citation type="submission" date="2018-03" db="EMBL/GenBank/DDBJ databases">
        <authorList>
            <person name="Keele B.F."/>
        </authorList>
    </citation>
    <scope>NUCLEOTIDE SEQUENCE [LARGE SCALE GENOMIC DNA]</scope>
    <source>
        <strain evidence="3 4">CeCT 8812</strain>
    </source>
</reference>
<feature type="transmembrane region" description="Helical" evidence="1">
    <location>
        <begin position="21"/>
        <end position="44"/>
    </location>
</feature>
<proteinExistence type="predicted"/>
<dbReference type="EMBL" id="OMKW01000001">
    <property type="protein sequence ID" value="SPF28610.1"/>
    <property type="molecule type" value="Genomic_DNA"/>
</dbReference>
<name>A0A2R8A985_9RHOB</name>
<evidence type="ECO:0000313" key="3">
    <source>
        <dbReference type="EMBL" id="SPF28610.1"/>
    </source>
</evidence>
<dbReference type="Pfam" id="PF07811">
    <property type="entry name" value="TadE"/>
    <property type="match status" value="1"/>
</dbReference>
<evidence type="ECO:0000313" key="4">
    <source>
        <dbReference type="Proteomes" id="UP000244932"/>
    </source>
</evidence>
<keyword evidence="1" id="KW-0812">Transmembrane</keyword>
<gene>
    <name evidence="3" type="ORF">POI8812_00912</name>
</gene>
<accession>A0A2R8A985</accession>
<dbReference type="Proteomes" id="UP000244932">
    <property type="component" value="Unassembled WGS sequence"/>
</dbReference>
<evidence type="ECO:0000259" key="2">
    <source>
        <dbReference type="Pfam" id="PF07811"/>
    </source>
</evidence>